<keyword evidence="1" id="KW-1133">Transmembrane helix</keyword>
<gene>
    <name evidence="2" type="ORF">AB2U05_17600</name>
</gene>
<dbReference type="EMBL" id="CP163445">
    <property type="protein sequence ID" value="XDQ80142.1"/>
    <property type="molecule type" value="Genomic_DNA"/>
</dbReference>
<name>A0AB39TLS1_9ACTN</name>
<proteinExistence type="predicted"/>
<reference evidence="2" key="1">
    <citation type="submission" date="2024-07" db="EMBL/GenBank/DDBJ databases">
        <authorList>
            <person name="Yu S.T."/>
        </authorList>
    </citation>
    <scope>NUCLEOTIDE SEQUENCE</scope>
    <source>
        <strain evidence="2">Y1</strain>
    </source>
</reference>
<accession>A0AB39TLS1</accession>
<protein>
    <submittedName>
        <fullName evidence="2">Uncharacterized protein</fullName>
    </submittedName>
</protein>
<feature type="transmembrane region" description="Helical" evidence="1">
    <location>
        <begin position="36"/>
        <end position="57"/>
    </location>
</feature>
<sequence length="72" mass="7469">MDDPGQGRRGGSAQLIAVALASVVSAAASRGLSDRPGLVVSTAIGATVGAAARWLLYRVRLRDDLDRHGQNQ</sequence>
<evidence type="ECO:0000256" key="1">
    <source>
        <dbReference type="SAM" id="Phobius"/>
    </source>
</evidence>
<dbReference type="RefSeq" id="WP_369183685.1">
    <property type="nucleotide sequence ID" value="NZ_CP163445.1"/>
</dbReference>
<dbReference type="AlphaFoldDB" id="A0AB39TLS1"/>
<keyword evidence="1" id="KW-0472">Membrane</keyword>
<keyword evidence="1" id="KW-0812">Transmembrane</keyword>
<evidence type="ECO:0000313" key="2">
    <source>
        <dbReference type="EMBL" id="XDQ80142.1"/>
    </source>
</evidence>
<organism evidence="2">
    <name type="scientific">Streptomyces sp. Y1</name>
    <dbReference type="NCBI Taxonomy" id="3238634"/>
    <lineage>
        <taxon>Bacteria</taxon>
        <taxon>Bacillati</taxon>
        <taxon>Actinomycetota</taxon>
        <taxon>Actinomycetes</taxon>
        <taxon>Kitasatosporales</taxon>
        <taxon>Streptomycetaceae</taxon>
        <taxon>Streptomyces</taxon>
    </lineage>
</organism>